<dbReference type="PANTHER" id="PTHR46534">
    <property type="entry name" value="IGGFC_BINDING DOMAIN-CONTAINING PROTEIN"/>
    <property type="match status" value="1"/>
</dbReference>
<comment type="caution">
    <text evidence="3">The sequence shown here is derived from an EMBL/GenBank/DDBJ whole genome shotgun (WGS) entry which is preliminary data.</text>
</comment>
<evidence type="ECO:0000259" key="2">
    <source>
        <dbReference type="Pfam" id="PF17517"/>
    </source>
</evidence>
<keyword evidence="4" id="KW-1185">Reference proteome</keyword>
<organism evidence="3 4">
    <name type="scientific">Nannocystis radixulma</name>
    <dbReference type="NCBI Taxonomy" id="2995305"/>
    <lineage>
        <taxon>Bacteria</taxon>
        <taxon>Pseudomonadati</taxon>
        <taxon>Myxococcota</taxon>
        <taxon>Polyangia</taxon>
        <taxon>Nannocystales</taxon>
        <taxon>Nannocystaceae</taxon>
        <taxon>Nannocystis</taxon>
    </lineage>
</organism>
<evidence type="ECO:0000313" key="4">
    <source>
        <dbReference type="Proteomes" id="UP001217838"/>
    </source>
</evidence>
<dbReference type="InterPro" id="IPR035234">
    <property type="entry name" value="IgGFc-bd_N"/>
</dbReference>
<protein>
    <recommendedName>
        <fullName evidence="2">IgGFc-binding protein N-terminal domain-containing protein</fullName>
    </recommendedName>
</protein>
<name>A0ABT5B3X5_9BACT</name>
<sequence length="598" mass="62140">MASATVSADPTSATTQGTTNPTTDPSTTETPTTGAPTTSTSTTSTSTTDLLTTDPSTTDLSTGTTTDVSTGSSSGGEDPCAQGTVVCEGDIAKVCDGMGGFDSEENCTTTCVPGLGCTECIPDAAQCDGPVAQKCKMDGSGFVDTFCDEVQGVMCDAGECVGACAPKTLGNSFIGCQYYPVVTPNAVEAQFTFAVVVANAANEDADVTITRGGQAVVDVLVPKNTVEVIPLPWIPELMANGASRLVPDGAYRLRSTQPVTVYQYSPLEHLKDNALSGTSDASLLLPTNVWAQDTFVVARNTFFVAPGLYTVISQEDNTKIELTPSATGKVIQAGGGVAANGTGVVMLGEGDVLQVLSGVDMPNGPSKYDVTGTRVISDKPVGILSAHFCTFVPYDLGNCDHLEESNLPLVSLAKEYLVTSPLIKIADLNPTIKARIVRVVATADDTTITYDPPQNGAPAALAKAGDYAEFATDKDFKISADFKIVVSEYFTGGNGGDGDPAMTIAVPIEHYRTHYSFHAPTNYTSNFVNIIAPTDAKITIDGQPVAGFQPIGVTGYSTARVQLSNAGDGDHTITGDKAFGVQVYGYGSNMSYWYPGGL</sequence>
<dbReference type="PANTHER" id="PTHR46534:SF1">
    <property type="entry name" value="IGGFC-BINDING PROTEIN N-TERMINAL DOMAIN-CONTAINING PROTEIN"/>
    <property type="match status" value="1"/>
</dbReference>
<feature type="compositionally biased region" description="Low complexity" evidence="1">
    <location>
        <begin position="10"/>
        <end position="78"/>
    </location>
</feature>
<dbReference type="RefSeq" id="WP_271997556.1">
    <property type="nucleotide sequence ID" value="NZ_JAQNDN010000004.1"/>
</dbReference>
<feature type="region of interest" description="Disordered" evidence="1">
    <location>
        <begin position="1"/>
        <end position="79"/>
    </location>
</feature>
<gene>
    <name evidence="3" type="ORF">POL58_11825</name>
</gene>
<dbReference type="Pfam" id="PF17517">
    <property type="entry name" value="IgGFc_binding"/>
    <property type="match status" value="1"/>
</dbReference>
<feature type="domain" description="IgGFc-binding protein N-terminal" evidence="2">
    <location>
        <begin position="280"/>
        <end position="585"/>
    </location>
</feature>
<dbReference type="Proteomes" id="UP001217838">
    <property type="component" value="Unassembled WGS sequence"/>
</dbReference>
<reference evidence="3 4" key="1">
    <citation type="submission" date="2022-11" db="EMBL/GenBank/DDBJ databases">
        <title>Minimal conservation of predation-associated metabolite biosynthetic gene clusters underscores biosynthetic potential of Myxococcota including descriptions for ten novel species: Archangium lansinium sp. nov., Myxococcus landrumus sp. nov., Nannocystis bai.</title>
        <authorList>
            <person name="Ahearne A."/>
            <person name="Stevens C."/>
            <person name="Dowd S."/>
        </authorList>
    </citation>
    <scope>NUCLEOTIDE SEQUENCE [LARGE SCALE GENOMIC DNA]</scope>
    <source>
        <strain evidence="3 4">NCELM</strain>
    </source>
</reference>
<evidence type="ECO:0000313" key="3">
    <source>
        <dbReference type="EMBL" id="MDC0668433.1"/>
    </source>
</evidence>
<accession>A0ABT5B3X5</accession>
<proteinExistence type="predicted"/>
<dbReference type="EMBL" id="JAQNDN010000004">
    <property type="protein sequence ID" value="MDC0668433.1"/>
    <property type="molecule type" value="Genomic_DNA"/>
</dbReference>
<evidence type="ECO:0000256" key="1">
    <source>
        <dbReference type="SAM" id="MobiDB-lite"/>
    </source>
</evidence>